<protein>
    <submittedName>
        <fullName evidence="1">Methyltransferase family protein</fullName>
    </submittedName>
</protein>
<dbReference type="GO" id="GO:0008168">
    <property type="term" value="F:methyltransferase activity"/>
    <property type="evidence" value="ECO:0007669"/>
    <property type="project" value="UniProtKB-KW"/>
</dbReference>
<organism evidence="1 2">
    <name type="scientific">Pseudobacter ginsenosidimutans</name>
    <dbReference type="NCBI Taxonomy" id="661488"/>
    <lineage>
        <taxon>Bacteria</taxon>
        <taxon>Pseudomonadati</taxon>
        <taxon>Bacteroidota</taxon>
        <taxon>Chitinophagia</taxon>
        <taxon>Chitinophagales</taxon>
        <taxon>Chitinophagaceae</taxon>
        <taxon>Pseudobacter</taxon>
    </lineage>
</organism>
<evidence type="ECO:0000313" key="1">
    <source>
        <dbReference type="EMBL" id="RZS67103.1"/>
    </source>
</evidence>
<evidence type="ECO:0000313" key="2">
    <source>
        <dbReference type="Proteomes" id="UP000293874"/>
    </source>
</evidence>
<dbReference type="Proteomes" id="UP000293874">
    <property type="component" value="Unassembled WGS sequence"/>
</dbReference>
<name>A0A4Q7MHT9_9BACT</name>
<comment type="caution">
    <text evidence="1">The sequence shown here is derived from an EMBL/GenBank/DDBJ whole genome shotgun (WGS) entry which is preliminary data.</text>
</comment>
<dbReference type="RefSeq" id="WP_130543979.1">
    <property type="nucleotide sequence ID" value="NZ_CP042431.1"/>
</dbReference>
<keyword evidence="1" id="KW-0489">Methyltransferase</keyword>
<reference evidence="1 2" key="1">
    <citation type="submission" date="2019-02" db="EMBL/GenBank/DDBJ databases">
        <title>Genomic Encyclopedia of Type Strains, Phase IV (KMG-IV): sequencing the most valuable type-strain genomes for metagenomic binning, comparative biology and taxonomic classification.</title>
        <authorList>
            <person name="Goeker M."/>
        </authorList>
    </citation>
    <scope>NUCLEOTIDE SEQUENCE [LARGE SCALE GENOMIC DNA]</scope>
    <source>
        <strain evidence="1 2">DSM 18116</strain>
    </source>
</reference>
<dbReference type="AlphaFoldDB" id="A0A4Q7MHT9"/>
<accession>A0A4Q7MHT9</accession>
<keyword evidence="2" id="KW-1185">Reference proteome</keyword>
<dbReference type="Gene3D" id="3.40.50.150">
    <property type="entry name" value="Vaccinia Virus protein VP39"/>
    <property type="match status" value="1"/>
</dbReference>
<keyword evidence="1" id="KW-0808">Transferase</keyword>
<gene>
    <name evidence="1" type="ORF">EV199_5488</name>
</gene>
<dbReference type="Pfam" id="PF13578">
    <property type="entry name" value="Methyltransf_24"/>
    <property type="match status" value="1"/>
</dbReference>
<dbReference type="EMBL" id="SGXA01000004">
    <property type="protein sequence ID" value="RZS67103.1"/>
    <property type="molecule type" value="Genomic_DNA"/>
</dbReference>
<sequence>MYSRWQLAQKFIRYYLTAMNGKGHGVHSPFVYEFIAHVLNDNKHYPAYDKVEALRQELLAEQAVIEVEDLGAGSTVSKTQSRSISSIAKHAAKPPKYAQLLFRLVNYYQPETILELGTSLGISTCYMAMANPHAYVITGEGSNAIAAEATLNFHDMNLPFVELVEGNFDDTLSEMLASMPVVDMAFIDGNHRKEPTLRYFNQILPQTHNFSMIVLDDIHWSAEMEAAWEAIKAHPQVRMSIDLFFVGIVFFREEFKVKQHFTIRF</sequence>
<dbReference type="SUPFAM" id="SSF53335">
    <property type="entry name" value="S-adenosyl-L-methionine-dependent methyltransferases"/>
    <property type="match status" value="1"/>
</dbReference>
<dbReference type="InterPro" id="IPR029063">
    <property type="entry name" value="SAM-dependent_MTases_sf"/>
</dbReference>
<dbReference type="GO" id="GO:0032259">
    <property type="term" value="P:methylation"/>
    <property type="evidence" value="ECO:0007669"/>
    <property type="project" value="UniProtKB-KW"/>
</dbReference>
<dbReference type="OrthoDB" id="5464618at2"/>
<proteinExistence type="predicted"/>